<comment type="function">
    <text evidence="1">Plays a role in determining ER morphology.</text>
</comment>
<keyword evidence="1" id="KW-0479">Metal-binding</keyword>
<dbReference type="GO" id="GO:0008270">
    <property type="term" value="F:zinc ion binding"/>
    <property type="evidence" value="ECO:0007669"/>
    <property type="project" value="UniProtKB-KW"/>
</dbReference>
<gene>
    <name evidence="4" type="ORF">OEA41_003888</name>
</gene>
<accession>A0AAE0DJB5</accession>
<feature type="compositionally biased region" description="Basic residues" evidence="2">
    <location>
        <begin position="395"/>
        <end position="408"/>
    </location>
</feature>
<evidence type="ECO:0000313" key="5">
    <source>
        <dbReference type="Proteomes" id="UP001276659"/>
    </source>
</evidence>
<keyword evidence="1" id="KW-0812">Transmembrane</keyword>
<reference evidence="4" key="1">
    <citation type="submission" date="2022-11" db="EMBL/GenBank/DDBJ databases">
        <title>Chromosomal genome sequence assembly and mating type (MAT) locus characterization of the leprose asexual lichenized fungus Lepraria neglecta (Nyl.) Erichsen.</title>
        <authorList>
            <person name="Allen J.L."/>
            <person name="Pfeffer B."/>
        </authorList>
    </citation>
    <scope>NUCLEOTIDE SEQUENCE</scope>
    <source>
        <strain evidence="4">Allen 5258</strain>
    </source>
</reference>
<feature type="region of interest" description="Disordered" evidence="2">
    <location>
        <begin position="135"/>
        <end position="242"/>
    </location>
</feature>
<keyword evidence="1" id="KW-0863">Zinc-finger</keyword>
<dbReference type="AlphaFoldDB" id="A0AAE0DJB5"/>
<feature type="transmembrane region" description="Helical" evidence="1">
    <location>
        <begin position="47"/>
        <end position="70"/>
    </location>
</feature>
<comment type="caution">
    <text evidence="1">Lacks conserved residue(s) required for the propagation of feature annotation.</text>
</comment>
<keyword evidence="1" id="KW-0472">Membrane</keyword>
<dbReference type="Pfam" id="PF10058">
    <property type="entry name" value="Zn_ribbon_10"/>
    <property type="match status" value="1"/>
</dbReference>
<feature type="compositionally biased region" description="Low complexity" evidence="2">
    <location>
        <begin position="201"/>
        <end position="214"/>
    </location>
</feature>
<evidence type="ECO:0000313" key="4">
    <source>
        <dbReference type="EMBL" id="KAK3171804.1"/>
    </source>
</evidence>
<comment type="caution">
    <text evidence="4">The sequence shown here is derived from an EMBL/GenBank/DDBJ whole genome shotgun (WGS) entry which is preliminary data.</text>
</comment>
<name>A0AAE0DJB5_9LECA</name>
<keyword evidence="5" id="KW-1185">Reference proteome</keyword>
<keyword evidence="1" id="KW-0256">Endoplasmic reticulum</keyword>
<sequence length="408" mass="44601">MVSLWPWKGDDNSPASFEKALSTLSAKITKTNSKLDSLRQRSRRLSVLWTLYAGFAYLLYTIILVLVVGWRNWGPAEYAAVTAGPIIIYLIRRGLSAYYEYRTSSVQSQLDELQKQRDTTIEKLKTATKYNSTQELLKKYGGTPTLKAKPAGDSDRKSTPKQENSGTPKVGRTGIGPPPTANIPGRDVQTSQQSTPQRATPQVQSPLVQQPPLSAAGGSPPNRRPLSPQEEFAPNAFSAPPQYVQASEGSRWYDRIMDVLLGEDETLPRARLALICNKCRLVNGQAPPGVKRLEDVGKWRCGGCGTMNGEESEAKKIVASIKEQASSEAGYEEEARAEIPVSKGKNTSNNPVSAAADEESDITQYSSESSEDNPEMQEIKEKAAASVEEADAPRRRSTRPKRGGKKAG</sequence>
<evidence type="ECO:0000256" key="1">
    <source>
        <dbReference type="RuleBase" id="RU367073"/>
    </source>
</evidence>
<proteinExistence type="inferred from homology"/>
<dbReference type="Proteomes" id="UP001276659">
    <property type="component" value="Unassembled WGS sequence"/>
</dbReference>
<feature type="domain" description="Lunapark zinc ribbon" evidence="3">
    <location>
        <begin position="252"/>
        <end position="308"/>
    </location>
</feature>
<comment type="similarity">
    <text evidence="1">Belongs to the lunapark family.</text>
</comment>
<dbReference type="GO" id="GO:1903373">
    <property type="term" value="P:positive regulation of endoplasmic reticulum tubular network organization"/>
    <property type="evidence" value="ECO:0007669"/>
    <property type="project" value="UniProtKB-UniRule"/>
</dbReference>
<keyword evidence="1" id="KW-0862">Zinc</keyword>
<comment type="subcellular location">
    <subcellularLocation>
        <location evidence="1">Endoplasmic reticulum membrane</location>
        <topology evidence="1">Multi-pass membrane protein</topology>
    </subcellularLocation>
</comment>
<feature type="region of interest" description="Disordered" evidence="2">
    <location>
        <begin position="325"/>
        <end position="408"/>
    </location>
</feature>
<dbReference type="PANTHER" id="PTHR22166:SF12">
    <property type="entry name" value="ENDOPLASMIC RETICULUM JUNCTION FORMATION PROTEIN LUNAPARK"/>
    <property type="match status" value="1"/>
</dbReference>
<dbReference type="InterPro" id="IPR019273">
    <property type="entry name" value="Lunapark_Znf"/>
</dbReference>
<dbReference type="InterPro" id="IPR040115">
    <property type="entry name" value="Lnp"/>
</dbReference>
<feature type="compositionally biased region" description="Polar residues" evidence="2">
    <location>
        <begin position="188"/>
        <end position="200"/>
    </location>
</feature>
<dbReference type="GO" id="GO:0098826">
    <property type="term" value="C:endoplasmic reticulum tubular network membrane"/>
    <property type="evidence" value="ECO:0007669"/>
    <property type="project" value="UniProtKB-UniRule"/>
</dbReference>
<dbReference type="GO" id="GO:0071788">
    <property type="term" value="P:endoplasmic reticulum tubular network maintenance"/>
    <property type="evidence" value="ECO:0007669"/>
    <property type="project" value="UniProtKB-UniRule"/>
</dbReference>
<dbReference type="PANTHER" id="PTHR22166">
    <property type="entry name" value="ENDOPLASMIC RETICULUM JUNCTION FORMATION PROTEIN LUNAPARK"/>
    <property type="match status" value="1"/>
</dbReference>
<evidence type="ECO:0000259" key="3">
    <source>
        <dbReference type="Pfam" id="PF10058"/>
    </source>
</evidence>
<comment type="domain">
    <text evidence="1">The C4-type zinc finger motif is necessary both for its ER three-way tubular junction localization and formation.</text>
</comment>
<dbReference type="EMBL" id="JASNWA010000008">
    <property type="protein sequence ID" value="KAK3171804.1"/>
    <property type="molecule type" value="Genomic_DNA"/>
</dbReference>
<keyword evidence="1" id="KW-1133">Transmembrane helix</keyword>
<evidence type="ECO:0000256" key="2">
    <source>
        <dbReference type="SAM" id="MobiDB-lite"/>
    </source>
</evidence>
<feature type="compositionally biased region" description="Basic and acidic residues" evidence="2">
    <location>
        <begin position="150"/>
        <end position="160"/>
    </location>
</feature>
<organism evidence="4 5">
    <name type="scientific">Lepraria neglecta</name>
    <dbReference type="NCBI Taxonomy" id="209136"/>
    <lineage>
        <taxon>Eukaryota</taxon>
        <taxon>Fungi</taxon>
        <taxon>Dikarya</taxon>
        <taxon>Ascomycota</taxon>
        <taxon>Pezizomycotina</taxon>
        <taxon>Lecanoromycetes</taxon>
        <taxon>OSLEUM clade</taxon>
        <taxon>Lecanoromycetidae</taxon>
        <taxon>Lecanorales</taxon>
        <taxon>Lecanorineae</taxon>
        <taxon>Stereocaulaceae</taxon>
        <taxon>Lepraria</taxon>
    </lineage>
</organism>
<protein>
    <recommendedName>
        <fullName evidence="1">Endoplasmic reticulum junction formation protein lunapark</fullName>
    </recommendedName>
</protein>